<dbReference type="Proteomes" id="UP000401081">
    <property type="component" value="Unassembled WGS sequence"/>
</dbReference>
<evidence type="ECO:0000256" key="3">
    <source>
        <dbReference type="ARBA" id="ARBA00023163"/>
    </source>
</evidence>
<dbReference type="GO" id="GO:0000976">
    <property type="term" value="F:transcription cis-regulatory region binding"/>
    <property type="evidence" value="ECO:0007669"/>
    <property type="project" value="TreeGrafter"/>
</dbReference>
<dbReference type="PANTHER" id="PTHR30126:SF5">
    <property type="entry name" value="HTH-TYPE TRANSCRIPTIONAL ACTIVATOR CMPR"/>
    <property type="match status" value="1"/>
</dbReference>
<dbReference type="Gene3D" id="3.40.190.290">
    <property type="match status" value="1"/>
</dbReference>
<reference evidence="5 6" key="1">
    <citation type="submission" date="2019-03" db="EMBL/GenBank/DDBJ databases">
        <authorList>
            <consortium name="Pathogen Informatics"/>
        </authorList>
    </citation>
    <scope>NUCLEOTIDE SEQUENCE [LARGE SCALE GENOMIC DNA]</scope>
    <source>
        <strain evidence="5 6">NCTC12993</strain>
    </source>
</reference>
<protein>
    <submittedName>
        <fullName evidence="5">Putative DNA-binding transcriptional regulator</fullName>
    </submittedName>
</protein>
<evidence type="ECO:0000256" key="2">
    <source>
        <dbReference type="ARBA" id="ARBA00023015"/>
    </source>
</evidence>
<dbReference type="CDD" id="cd05466">
    <property type="entry name" value="PBP2_LTTR_substrate"/>
    <property type="match status" value="1"/>
</dbReference>
<dbReference type="GO" id="GO:0006355">
    <property type="term" value="P:regulation of DNA-templated transcription"/>
    <property type="evidence" value="ECO:0007669"/>
    <property type="project" value="TreeGrafter"/>
</dbReference>
<keyword evidence="2" id="KW-0805">Transcription regulation</keyword>
<name>A0A485B0S3_KLUCR</name>
<accession>A0A485B0S3</accession>
<dbReference type="Pfam" id="PF03466">
    <property type="entry name" value="LysR_substrate"/>
    <property type="match status" value="1"/>
</dbReference>
<dbReference type="SUPFAM" id="SSF53850">
    <property type="entry name" value="Periplasmic binding protein-like II"/>
    <property type="match status" value="1"/>
</dbReference>
<dbReference type="AlphaFoldDB" id="A0A485B0S3"/>
<organism evidence="5 6">
    <name type="scientific">Kluyvera cryocrescens</name>
    <name type="common">Kluyvera citrophila</name>
    <dbReference type="NCBI Taxonomy" id="580"/>
    <lineage>
        <taxon>Bacteria</taxon>
        <taxon>Pseudomonadati</taxon>
        <taxon>Pseudomonadota</taxon>
        <taxon>Gammaproteobacteria</taxon>
        <taxon>Enterobacterales</taxon>
        <taxon>Enterobacteriaceae</taxon>
        <taxon>Kluyvera</taxon>
    </lineage>
</organism>
<evidence type="ECO:0000256" key="1">
    <source>
        <dbReference type="ARBA" id="ARBA00009437"/>
    </source>
</evidence>
<dbReference type="EMBL" id="CAADJD010000018">
    <property type="protein sequence ID" value="VFS65098.1"/>
    <property type="molecule type" value="Genomic_DNA"/>
</dbReference>
<keyword evidence="3" id="KW-0804">Transcription</keyword>
<evidence type="ECO:0000313" key="6">
    <source>
        <dbReference type="Proteomes" id="UP000401081"/>
    </source>
</evidence>
<gene>
    <name evidence="5" type="ORF">NCTC12993_03447</name>
</gene>
<dbReference type="PANTHER" id="PTHR30126">
    <property type="entry name" value="HTH-TYPE TRANSCRIPTIONAL REGULATOR"/>
    <property type="match status" value="1"/>
</dbReference>
<keyword evidence="5" id="KW-0238">DNA-binding</keyword>
<comment type="similarity">
    <text evidence="1">Belongs to the LysR transcriptional regulatory family.</text>
</comment>
<sequence length="122" mass="13756">MLILPGQSSIFRSSFIINEPQCIFRQIFESSLRERKITLENTIELWSIESIKRCVASNLGVSFLPYFSVMRELESGELNALPFSSNPPTITALCAYHADRTVSPAMKIFIDCMRECLGESAT</sequence>
<evidence type="ECO:0000259" key="4">
    <source>
        <dbReference type="Pfam" id="PF03466"/>
    </source>
</evidence>
<proteinExistence type="inferred from homology"/>
<keyword evidence="6" id="KW-1185">Reference proteome</keyword>
<evidence type="ECO:0000313" key="5">
    <source>
        <dbReference type="EMBL" id="VFS65098.1"/>
    </source>
</evidence>
<feature type="domain" description="LysR substrate-binding" evidence="4">
    <location>
        <begin position="14"/>
        <end position="115"/>
    </location>
</feature>
<dbReference type="InterPro" id="IPR005119">
    <property type="entry name" value="LysR_subst-bd"/>
</dbReference>